<reference key="1">
    <citation type="submission" date="2010-11" db="EMBL/GenBank/DDBJ databases">
        <title>The complete genome of Paludibacter propionicigenes DSM 17365.</title>
        <authorList>
            <consortium name="US DOE Joint Genome Institute (JGI-PGF)"/>
            <person name="Lucas S."/>
            <person name="Copeland A."/>
            <person name="Lapidus A."/>
            <person name="Bruce D."/>
            <person name="Goodwin L."/>
            <person name="Pitluck S."/>
            <person name="Kyrpides N."/>
            <person name="Mavromatis K."/>
            <person name="Ivanova N."/>
            <person name="Munk A.C."/>
            <person name="Brettin T."/>
            <person name="Detter J.C."/>
            <person name="Han C."/>
            <person name="Tapia R."/>
            <person name="Land M."/>
            <person name="Hauser L."/>
            <person name="Markowitz V."/>
            <person name="Cheng J.-F."/>
            <person name="Hugenholtz P."/>
            <person name="Woyke T."/>
            <person name="Wu D."/>
            <person name="Gronow S."/>
            <person name="Wellnitz S."/>
            <person name="Brambilla E."/>
            <person name="Klenk H.-P."/>
            <person name="Eisen J.A."/>
        </authorList>
    </citation>
    <scope>NUCLEOTIDE SEQUENCE</scope>
    <source>
        <strain>WB4</strain>
    </source>
</reference>
<dbReference type="AlphaFoldDB" id="E4T309"/>
<dbReference type="HOGENOM" id="CLU_059313_0_0_10"/>
<dbReference type="SUPFAM" id="SSF53383">
    <property type="entry name" value="PLP-dependent transferases"/>
    <property type="match status" value="1"/>
</dbReference>
<dbReference type="STRING" id="694427.Palpr_0953"/>
<organism evidence="1 2">
    <name type="scientific">Paludibacter propionicigenes (strain DSM 17365 / JCM 13257 / WB4)</name>
    <dbReference type="NCBI Taxonomy" id="694427"/>
    <lineage>
        <taxon>Bacteria</taxon>
        <taxon>Pseudomonadati</taxon>
        <taxon>Bacteroidota</taxon>
        <taxon>Bacteroidia</taxon>
        <taxon>Bacteroidales</taxon>
        <taxon>Paludibacteraceae</taxon>
        <taxon>Paludibacter</taxon>
    </lineage>
</organism>
<gene>
    <name evidence="1" type="ordered locus">Palpr_0953</name>
</gene>
<reference evidence="1 2" key="2">
    <citation type="journal article" date="2011" name="Stand. Genomic Sci.">
        <title>Complete genome sequence of Paludibacter propionicigenes type strain (WB4).</title>
        <authorList>
            <person name="Gronow S."/>
            <person name="Munk C."/>
            <person name="Lapidus A."/>
            <person name="Nolan M."/>
            <person name="Lucas S."/>
            <person name="Hammon N."/>
            <person name="Deshpande S."/>
            <person name="Cheng J.F."/>
            <person name="Tapia R."/>
            <person name="Han C."/>
            <person name="Goodwin L."/>
            <person name="Pitluck S."/>
            <person name="Liolios K."/>
            <person name="Ivanova N."/>
            <person name="Mavromatis K."/>
            <person name="Mikhailova N."/>
            <person name="Pati A."/>
            <person name="Chen A."/>
            <person name="Palaniappan K."/>
            <person name="Land M."/>
            <person name="Hauser L."/>
            <person name="Chang Y.J."/>
            <person name="Jeffries C.D."/>
            <person name="Brambilla E."/>
            <person name="Rohde M."/>
            <person name="Goker M."/>
            <person name="Detter J.C."/>
            <person name="Woyke T."/>
            <person name="Bristow J."/>
            <person name="Eisen J.A."/>
            <person name="Markowitz V."/>
            <person name="Hugenholtz P."/>
            <person name="Kyrpides N.C."/>
            <person name="Klenk H.P."/>
        </authorList>
    </citation>
    <scope>NUCLEOTIDE SEQUENCE [LARGE SCALE GENOMIC DNA]</scope>
    <source>
        <strain evidence="2">DSM 17365 / JCM 13257 / WB4</strain>
    </source>
</reference>
<dbReference type="InterPro" id="IPR015424">
    <property type="entry name" value="PyrdxlP-dep_Trfase"/>
</dbReference>
<dbReference type="EMBL" id="CP002345">
    <property type="protein sequence ID" value="ADQ79103.1"/>
    <property type="molecule type" value="Genomic_DNA"/>
</dbReference>
<accession>E4T309</accession>
<proteinExistence type="predicted"/>
<dbReference type="eggNOG" id="COG0399">
    <property type="taxonomic scope" value="Bacteria"/>
</dbReference>
<dbReference type="KEGG" id="ppn:Palpr_0953"/>
<sequence>MEIGSYIELDLRSDKEYYVGDNVVRLNSARCGIYHCLRILNCDTVYLPYYECFTVRDFLLSKDIKISYYKISESFEPQINHIENNAAILIVNYFGVMGRERMKYLVSAYENVIIDNAQAFYSSPINECLNVYSPRKFFGVPDGCYVIGEGVSNYLEEYSLDYSSSTAGFLFERIEVGCNKAYSSRMKNEERIDRSNIMQMSKLTHALLKNEPYNEIKSKRINNFKYAHSLYKELNMIDPIVCYDDSCVPLIYPLVIYDDEIVEKLNQNQIYTGRWWNYLLNETEKKSFENKLSSYLIPIPIDQRYGCTELDYVYSTIKKIMK</sequence>
<name>E4T309_PALPW</name>
<dbReference type="OrthoDB" id="8955051at2"/>
<keyword evidence="2" id="KW-1185">Reference proteome</keyword>
<evidence type="ECO:0008006" key="3">
    <source>
        <dbReference type="Google" id="ProtNLM"/>
    </source>
</evidence>
<evidence type="ECO:0000313" key="2">
    <source>
        <dbReference type="Proteomes" id="UP000008718"/>
    </source>
</evidence>
<dbReference type="Proteomes" id="UP000008718">
    <property type="component" value="Chromosome"/>
</dbReference>
<protein>
    <recommendedName>
        <fullName evidence="3">DegT/DnrJ/EryC1/StrS aminotransferase</fullName>
    </recommendedName>
</protein>
<evidence type="ECO:0000313" key="1">
    <source>
        <dbReference type="EMBL" id="ADQ79103.1"/>
    </source>
</evidence>